<proteinExistence type="predicted"/>
<sequence>MNAANRVKVSKALIPVILGWVELATFTDAKRLKTKHQGHKVIASIALPWDKDKQIVVKALSVDSVSFTVVVEGMAYVDRTGICLNVMNEEVLFNEAYEALRRRSEGYLDVLHHLAKETPELLPELTFEVTDRHFTVMHKTIQDIGLAFPINKKREF</sequence>
<organism evidence="1 2">
    <name type="scientific">Vibrio phage 5 TSL-2019</name>
    <dbReference type="NCBI Taxonomy" id="2578086"/>
    <lineage>
        <taxon>Viruses</taxon>
        <taxon>Duplodnaviria</taxon>
        <taxon>Heunggongvirae</taxon>
        <taxon>Uroviricota</taxon>
        <taxon>Caudoviricetes</taxon>
        <taxon>Chimalliviridae</taxon>
        <taxon>Gorgonvirinae</taxon>
        <taxon>Aphroditevirus</taxon>
        <taxon>Aphroditevirus USC1</taxon>
    </lineage>
</organism>
<dbReference type="EMBL" id="MK358448">
    <property type="protein sequence ID" value="QCW23186.1"/>
    <property type="molecule type" value="Genomic_DNA"/>
</dbReference>
<evidence type="ECO:0000313" key="2">
    <source>
        <dbReference type="Proteomes" id="UP000316194"/>
    </source>
</evidence>
<reference evidence="1 2" key="1">
    <citation type="submission" date="2019-01" db="EMBL/GenBank/DDBJ databases">
        <authorList>
            <person name="Le T.S."/>
            <person name="Kurtboke I."/>
        </authorList>
    </citation>
    <scope>NUCLEOTIDE SEQUENCE [LARGE SCALE GENOMIC DNA]</scope>
</reference>
<name>A0A513SPX7_9CAUD</name>
<protein>
    <submittedName>
        <fullName evidence="1">Uncharacterized protein</fullName>
    </submittedName>
</protein>
<evidence type="ECO:0000313" key="1">
    <source>
        <dbReference type="EMBL" id="QCW23186.1"/>
    </source>
</evidence>
<accession>A0A513SPX7</accession>
<dbReference type="Proteomes" id="UP000316194">
    <property type="component" value="Segment"/>
</dbReference>